<feature type="compositionally biased region" description="Polar residues" evidence="1">
    <location>
        <begin position="101"/>
        <end position="115"/>
    </location>
</feature>
<reference evidence="2" key="1">
    <citation type="submission" date="2020-11" db="EMBL/GenBank/DDBJ databases">
        <authorList>
            <person name="Tran Van P."/>
        </authorList>
    </citation>
    <scope>NUCLEOTIDE SEQUENCE</scope>
</reference>
<organism evidence="2">
    <name type="scientific">Timema douglasi</name>
    <name type="common">Walking stick</name>
    <dbReference type="NCBI Taxonomy" id="61478"/>
    <lineage>
        <taxon>Eukaryota</taxon>
        <taxon>Metazoa</taxon>
        <taxon>Ecdysozoa</taxon>
        <taxon>Arthropoda</taxon>
        <taxon>Hexapoda</taxon>
        <taxon>Insecta</taxon>
        <taxon>Pterygota</taxon>
        <taxon>Neoptera</taxon>
        <taxon>Polyneoptera</taxon>
        <taxon>Phasmatodea</taxon>
        <taxon>Timematodea</taxon>
        <taxon>Timematoidea</taxon>
        <taxon>Timematidae</taxon>
        <taxon>Timema</taxon>
    </lineage>
</organism>
<feature type="region of interest" description="Disordered" evidence="1">
    <location>
        <begin position="94"/>
        <end position="115"/>
    </location>
</feature>
<name>A0A7R8VXM7_TIMDO</name>
<evidence type="ECO:0000313" key="2">
    <source>
        <dbReference type="EMBL" id="CAD7204977.1"/>
    </source>
</evidence>
<sequence>MGERPLVRLVAWRYDQSMRKKSWKQPCYEASPRNLKHQWTDEKRRVEIFNLRQPSNTFGNNRVNFLYFNTRDCGCGAEKMTLLITTQRISGRTPLKRRFSSSRSGTHQWESTSIL</sequence>
<dbReference type="EMBL" id="OA573654">
    <property type="protein sequence ID" value="CAD7204977.1"/>
    <property type="molecule type" value="Genomic_DNA"/>
</dbReference>
<proteinExistence type="predicted"/>
<dbReference type="AlphaFoldDB" id="A0A7R8VXM7"/>
<accession>A0A7R8VXM7</accession>
<gene>
    <name evidence="2" type="ORF">TDIB3V08_LOCUS11132</name>
</gene>
<protein>
    <submittedName>
        <fullName evidence="2">Uncharacterized protein</fullName>
    </submittedName>
</protein>
<evidence type="ECO:0000256" key="1">
    <source>
        <dbReference type="SAM" id="MobiDB-lite"/>
    </source>
</evidence>